<proteinExistence type="predicted"/>
<dbReference type="EMBL" id="JAGKQH010000002">
    <property type="protein sequence ID" value="KAG6605755.1"/>
    <property type="molecule type" value="Genomic_DNA"/>
</dbReference>
<feature type="non-terminal residue" evidence="1">
    <location>
        <position position="1"/>
    </location>
</feature>
<gene>
    <name evidence="1" type="ORF">SDJN03_03072</name>
</gene>
<comment type="caution">
    <text evidence="1">The sequence shown here is derived from an EMBL/GenBank/DDBJ whole genome shotgun (WGS) entry which is preliminary data.</text>
</comment>
<reference evidence="1 2" key="1">
    <citation type="journal article" date="2021" name="Hortic Res">
        <title>The domestication of Cucurbita argyrosperma as revealed by the genome of its wild relative.</title>
        <authorList>
            <person name="Barrera-Redondo J."/>
            <person name="Sanchez-de la Vega G."/>
            <person name="Aguirre-Liguori J.A."/>
            <person name="Castellanos-Morales G."/>
            <person name="Gutierrez-Guerrero Y.T."/>
            <person name="Aguirre-Dugua X."/>
            <person name="Aguirre-Planter E."/>
            <person name="Tenaillon M.I."/>
            <person name="Lira-Saade R."/>
            <person name="Eguiarte L.E."/>
        </authorList>
    </citation>
    <scope>NUCLEOTIDE SEQUENCE [LARGE SCALE GENOMIC DNA]</scope>
    <source>
        <strain evidence="1">JBR-2021</strain>
    </source>
</reference>
<organism evidence="1 2">
    <name type="scientific">Cucurbita argyrosperma subsp. sororia</name>
    <dbReference type="NCBI Taxonomy" id="37648"/>
    <lineage>
        <taxon>Eukaryota</taxon>
        <taxon>Viridiplantae</taxon>
        <taxon>Streptophyta</taxon>
        <taxon>Embryophyta</taxon>
        <taxon>Tracheophyta</taxon>
        <taxon>Spermatophyta</taxon>
        <taxon>Magnoliopsida</taxon>
        <taxon>eudicotyledons</taxon>
        <taxon>Gunneridae</taxon>
        <taxon>Pentapetalae</taxon>
        <taxon>rosids</taxon>
        <taxon>fabids</taxon>
        <taxon>Cucurbitales</taxon>
        <taxon>Cucurbitaceae</taxon>
        <taxon>Cucurbiteae</taxon>
        <taxon>Cucurbita</taxon>
    </lineage>
</organism>
<protein>
    <submittedName>
        <fullName evidence="1">Uncharacterized protein</fullName>
    </submittedName>
</protein>
<name>A0AAV6P2B4_9ROSI</name>
<keyword evidence="2" id="KW-1185">Reference proteome</keyword>
<dbReference type="AlphaFoldDB" id="A0AAV6P2B4"/>
<accession>A0AAV6P2B4</accession>
<evidence type="ECO:0000313" key="1">
    <source>
        <dbReference type="EMBL" id="KAG6605755.1"/>
    </source>
</evidence>
<sequence length="111" mass="12536">MRNLECLAEKQQQRVGYYESRANYTTLAYLAWLRFFYFAVSSNSSSALHCLHWPMATNQDGEVGASTDGVKFNVRFHQVRALHNDSFTGGEIKVYTCAIAFALLAVTAFQL</sequence>
<evidence type="ECO:0000313" key="2">
    <source>
        <dbReference type="Proteomes" id="UP000685013"/>
    </source>
</evidence>
<dbReference type="Proteomes" id="UP000685013">
    <property type="component" value="Chromosome 2"/>
</dbReference>